<evidence type="ECO:0000313" key="1">
    <source>
        <dbReference type="EMBL" id="AAK24157.1"/>
    </source>
</evidence>
<dbReference type="HOGENOM" id="CLU_102467_0_0_5"/>
<dbReference type="BioCyc" id="CAULO:CC2186-MONOMER"/>
<organism evidence="1 2">
    <name type="scientific">Caulobacter vibrioides (strain ATCC 19089 / CIP 103742 / CB 15)</name>
    <name type="common">Caulobacter crescentus</name>
    <dbReference type="NCBI Taxonomy" id="190650"/>
    <lineage>
        <taxon>Bacteria</taxon>
        <taxon>Pseudomonadati</taxon>
        <taxon>Pseudomonadota</taxon>
        <taxon>Alphaproteobacteria</taxon>
        <taxon>Caulobacterales</taxon>
        <taxon>Caulobacteraceae</taxon>
        <taxon>Caulobacter</taxon>
    </lineage>
</organism>
<proteinExistence type="predicted"/>
<dbReference type="STRING" id="190650.CC_2186"/>
<sequence>MTTSNSARAGLRAVGRRAVLGGLGALSGGSGVLAMGRRPKPPKDAPDQTRWTFDRLSDIGGARTAVEGAPRLIDSPYGKAVQFDGVDDRLLIDRHPLAGMGQFTFEALFRPDGGVFAQRWFHLNEEDPTPGAPPSVTRMLFEIRVTGQAWALDTFTTGPGYKHTLLFQDKLFPVGKWYWVAQSYDGKTYRAFVDGQLQGEAEIAFKPQGQGRSSVGARMNKVDYFKGAIREARFTPRALTPEALLRASV</sequence>
<reference evidence="1 2" key="1">
    <citation type="journal article" date="2001" name="Proc. Natl. Acad. Sci. U.S.A.">
        <title>Complete genome sequence of Caulobacter crescentus.</title>
        <authorList>
            <person name="Nierman W.C."/>
            <person name="Feldblyum T.V."/>
            <person name="Laub M.T."/>
            <person name="Paulsen I.T."/>
            <person name="Nelson K.E."/>
            <person name="Eisen J.A."/>
            <person name="Heidelberg J.F."/>
            <person name="Alley M.R."/>
            <person name="Ohta N."/>
            <person name="Maddock J.R."/>
            <person name="Potocka I."/>
            <person name="Nelson W.C."/>
            <person name="Newton A."/>
            <person name="Stephens C."/>
            <person name="Phadke N.D."/>
            <person name="Ely B."/>
            <person name="DeBoy R.T."/>
            <person name="Dodson R.J."/>
            <person name="Durkin A.S."/>
            <person name="Gwinn M.L."/>
            <person name="Haft D.H."/>
            <person name="Kolonay J.F."/>
            <person name="Smit J."/>
            <person name="Craven M.B."/>
            <person name="Khouri H."/>
            <person name="Shetty J."/>
            <person name="Berry K."/>
            <person name="Utterback T."/>
            <person name="Tran K."/>
            <person name="Wolf A."/>
            <person name="Vamathevan J."/>
            <person name="Ermolaeva M."/>
            <person name="White O."/>
            <person name="Salzberg S.L."/>
            <person name="Venter J.C."/>
            <person name="Shapiro L."/>
            <person name="Fraser C.M."/>
        </authorList>
    </citation>
    <scope>NUCLEOTIDE SEQUENCE [LARGE SCALE GENOMIC DNA]</scope>
    <source>
        <strain evidence="2">ATCC 19089 / CB15</strain>
    </source>
</reference>
<protein>
    <recommendedName>
        <fullName evidence="3">Laminin G</fullName>
    </recommendedName>
</protein>
<dbReference type="EMBL" id="AE005673">
    <property type="protein sequence ID" value="AAK24157.1"/>
    <property type="molecule type" value="Genomic_DNA"/>
</dbReference>
<dbReference type="KEGG" id="ccr:CC_2186"/>
<dbReference type="InterPro" id="IPR013320">
    <property type="entry name" value="ConA-like_dom_sf"/>
</dbReference>
<dbReference type="Gene3D" id="2.60.120.200">
    <property type="match status" value="1"/>
</dbReference>
<dbReference type="PATRIC" id="fig|190650.5.peg.2203"/>
<name>Q9A6A8_CAUVC</name>
<accession>Q9A6A8</accession>
<dbReference type="PIR" id="A87520">
    <property type="entry name" value="A87520"/>
</dbReference>
<gene>
    <name evidence="1" type="ordered locus">CC_2186</name>
</gene>
<dbReference type="EnsemblBacteria" id="AAK24157">
    <property type="protein sequence ID" value="AAK24157"/>
    <property type="gene ID" value="CC_2186"/>
</dbReference>
<dbReference type="SMR" id="Q9A6A8"/>
<evidence type="ECO:0008006" key="3">
    <source>
        <dbReference type="Google" id="ProtNLM"/>
    </source>
</evidence>
<dbReference type="SUPFAM" id="SSF49899">
    <property type="entry name" value="Concanavalin A-like lectins/glucanases"/>
    <property type="match status" value="1"/>
</dbReference>
<dbReference type="AlphaFoldDB" id="Q9A6A8"/>
<evidence type="ECO:0000313" key="2">
    <source>
        <dbReference type="Proteomes" id="UP000001816"/>
    </source>
</evidence>
<keyword evidence="2" id="KW-1185">Reference proteome</keyword>
<dbReference type="Pfam" id="PF13385">
    <property type="entry name" value="Laminin_G_3"/>
    <property type="match status" value="1"/>
</dbReference>
<dbReference type="eggNOG" id="ENOG5030UQ2">
    <property type="taxonomic scope" value="Bacteria"/>
</dbReference>
<dbReference type="Proteomes" id="UP000001816">
    <property type="component" value="Chromosome"/>
</dbReference>
<dbReference type="RefSeq" id="WP_010920047.1">
    <property type="nucleotide sequence ID" value="NC_002696.2"/>
</dbReference>